<accession>A0ABQ7XVG3</accession>
<proteinExistence type="predicted"/>
<reference evidence="1 2" key="1">
    <citation type="submission" date="2021-05" db="EMBL/GenBank/DDBJ databases">
        <title>Genome Assembly of Synthetic Allotetraploid Brassica napus Reveals Homoeologous Exchanges between Subgenomes.</title>
        <authorList>
            <person name="Davis J.T."/>
        </authorList>
    </citation>
    <scope>NUCLEOTIDE SEQUENCE [LARGE SCALE GENOMIC DNA]</scope>
    <source>
        <strain evidence="2">cv. Da-Ae</strain>
        <tissue evidence="1">Seedling</tissue>
    </source>
</reference>
<feature type="non-terminal residue" evidence="1">
    <location>
        <position position="1"/>
    </location>
</feature>
<comment type="caution">
    <text evidence="1">The sequence shown here is derived from an EMBL/GenBank/DDBJ whole genome shotgun (WGS) entry which is preliminary data.</text>
</comment>
<dbReference type="Proteomes" id="UP000824890">
    <property type="component" value="Unassembled WGS sequence"/>
</dbReference>
<evidence type="ECO:0000313" key="1">
    <source>
        <dbReference type="EMBL" id="KAH0859909.1"/>
    </source>
</evidence>
<keyword evidence="2" id="KW-1185">Reference proteome</keyword>
<organism evidence="1 2">
    <name type="scientific">Brassica napus</name>
    <name type="common">Rape</name>
    <dbReference type="NCBI Taxonomy" id="3708"/>
    <lineage>
        <taxon>Eukaryota</taxon>
        <taxon>Viridiplantae</taxon>
        <taxon>Streptophyta</taxon>
        <taxon>Embryophyta</taxon>
        <taxon>Tracheophyta</taxon>
        <taxon>Spermatophyta</taxon>
        <taxon>Magnoliopsida</taxon>
        <taxon>eudicotyledons</taxon>
        <taxon>Gunneridae</taxon>
        <taxon>Pentapetalae</taxon>
        <taxon>rosids</taxon>
        <taxon>malvids</taxon>
        <taxon>Brassicales</taxon>
        <taxon>Brassicaceae</taxon>
        <taxon>Brassiceae</taxon>
        <taxon>Brassica</taxon>
    </lineage>
</organism>
<name>A0ABQ7XVG3_BRANA</name>
<sequence length="73" mass="7899">EAMEKLVVVKRGGGHGLAARRRRGEVGSRSRVVVMGEEETEKLVAVRRGCGHGLAARNGEVREEAGSRRLGFD</sequence>
<evidence type="ECO:0000313" key="2">
    <source>
        <dbReference type="Proteomes" id="UP000824890"/>
    </source>
</evidence>
<protein>
    <submittedName>
        <fullName evidence="1">Uncharacterized protein</fullName>
    </submittedName>
</protein>
<dbReference type="EMBL" id="JAGKQM010000019">
    <property type="protein sequence ID" value="KAH0859909.1"/>
    <property type="molecule type" value="Genomic_DNA"/>
</dbReference>
<gene>
    <name evidence="1" type="ORF">HID58_088170</name>
</gene>